<sequence length="82" mass="9137">MKIDELGPALAQRRKALGLTQEALCRELAISRVTLSAFENGRNLSLSLRQLGRILQRLDLELDLQPRQSLPTLDEILAGKLS</sequence>
<evidence type="ECO:0000313" key="3">
    <source>
        <dbReference type="Proteomes" id="UP000000503"/>
    </source>
</evidence>
<keyword evidence="3" id="KW-1185">Reference proteome</keyword>
<protein>
    <submittedName>
        <fullName evidence="2">Helix-turn-helix domain protein</fullName>
    </submittedName>
</protein>
<accession>F8EZQ8</accession>
<dbReference type="InterPro" id="IPR001387">
    <property type="entry name" value="Cro/C1-type_HTH"/>
</dbReference>
<dbReference type="KEGG" id="scd:Spica_2685"/>
<gene>
    <name evidence="2" type="ordered locus">Spica_2685</name>
</gene>
<dbReference type="Gene3D" id="1.10.260.40">
    <property type="entry name" value="lambda repressor-like DNA-binding domains"/>
    <property type="match status" value="1"/>
</dbReference>
<organism evidence="2 3">
    <name type="scientific">Gracilinema caldarium (strain ATCC 51460 / DSM 7334 / H1)</name>
    <name type="common">Treponema caldarium</name>
    <dbReference type="NCBI Taxonomy" id="744872"/>
    <lineage>
        <taxon>Bacteria</taxon>
        <taxon>Pseudomonadati</taxon>
        <taxon>Spirochaetota</taxon>
        <taxon>Spirochaetia</taxon>
        <taxon>Spirochaetales</taxon>
        <taxon>Breznakiellaceae</taxon>
        <taxon>Gracilinema</taxon>
    </lineage>
</organism>
<proteinExistence type="predicted"/>
<dbReference type="Proteomes" id="UP000000503">
    <property type="component" value="Chromosome"/>
</dbReference>
<feature type="domain" description="HTH cro/C1-type" evidence="1">
    <location>
        <begin position="10"/>
        <end position="65"/>
    </location>
</feature>
<dbReference type="AlphaFoldDB" id="F8EZQ8"/>
<reference evidence="3" key="1">
    <citation type="journal article" date="2013" name="Stand. Genomic Sci.">
        <title>Genome sequence of the thermophilic fresh-water bacterium Spirochaeta caldaria type strain (H1(T)), reclassification of Spirochaeta caldaria, Spirochaeta stenostrepta, and Spirochaeta zuelzerae in the genus Treponema as Treponema caldaria comb. nov., Treponema stenostrepta comb. nov., and Treponema zuelzerae comb. nov., and emendation of the genus Treponema.</title>
        <authorList>
            <person name="Abt B."/>
            <person name="Goker M."/>
            <person name="Scheuner C."/>
            <person name="Han C."/>
            <person name="Lu M."/>
            <person name="Misra M."/>
            <person name="Lapidus A."/>
            <person name="Nolan M."/>
            <person name="Lucas S."/>
            <person name="Hammon N."/>
            <person name="Deshpande S."/>
            <person name="Cheng J.F."/>
            <person name="Tapia R."/>
            <person name="Goodwin L.A."/>
            <person name="Pitluck S."/>
            <person name="Liolios K."/>
            <person name="Pagani I."/>
            <person name="Ivanova N."/>
            <person name="Mavromatis K."/>
            <person name="Mikhailova N."/>
            <person name="Huntemann M."/>
            <person name="Pati A."/>
            <person name="Chen A."/>
            <person name="Palaniappan K."/>
            <person name="Land M."/>
            <person name="Hauser L."/>
            <person name="Jeffries C.D."/>
            <person name="Rohde M."/>
            <person name="Spring S."/>
            <person name="Gronow S."/>
            <person name="Detter J.C."/>
            <person name="Bristow J."/>
            <person name="Eisen J.A."/>
            <person name="Markowitz V."/>
            <person name="Hugenholtz P."/>
            <person name="Kyrpides N.C."/>
            <person name="Woyke T."/>
            <person name="Klenk H.P."/>
        </authorList>
    </citation>
    <scope>NUCLEOTIDE SEQUENCE</scope>
    <source>
        <strain evidence="3">ATCC 51460 / DSM 7334 / H1</strain>
    </source>
</reference>
<dbReference type="HOGENOM" id="CLU_066192_47_5_12"/>
<dbReference type="RefSeq" id="WP_013970060.1">
    <property type="nucleotide sequence ID" value="NC_015732.1"/>
</dbReference>
<dbReference type="eggNOG" id="COG1396">
    <property type="taxonomic scope" value="Bacteria"/>
</dbReference>
<dbReference type="STRING" id="744872.Spica_2685"/>
<dbReference type="EMBL" id="CP002868">
    <property type="protein sequence ID" value="AEJ20782.1"/>
    <property type="molecule type" value="Genomic_DNA"/>
</dbReference>
<dbReference type="CDD" id="cd00093">
    <property type="entry name" value="HTH_XRE"/>
    <property type="match status" value="1"/>
</dbReference>
<dbReference type="Pfam" id="PF01381">
    <property type="entry name" value="HTH_3"/>
    <property type="match status" value="1"/>
</dbReference>
<dbReference type="GO" id="GO:0003677">
    <property type="term" value="F:DNA binding"/>
    <property type="evidence" value="ECO:0007669"/>
    <property type="project" value="InterPro"/>
</dbReference>
<dbReference type="SMART" id="SM00530">
    <property type="entry name" value="HTH_XRE"/>
    <property type="match status" value="1"/>
</dbReference>
<dbReference type="InterPro" id="IPR010982">
    <property type="entry name" value="Lambda_DNA-bd_dom_sf"/>
</dbReference>
<evidence type="ECO:0000313" key="2">
    <source>
        <dbReference type="EMBL" id="AEJ20782.1"/>
    </source>
</evidence>
<dbReference type="SUPFAM" id="SSF47413">
    <property type="entry name" value="lambda repressor-like DNA-binding domains"/>
    <property type="match status" value="1"/>
</dbReference>
<dbReference type="OrthoDB" id="9805037at2"/>
<evidence type="ECO:0000259" key="1">
    <source>
        <dbReference type="PROSITE" id="PS50943"/>
    </source>
</evidence>
<name>F8EZQ8_GRAC1</name>
<dbReference type="PROSITE" id="PS50943">
    <property type="entry name" value="HTH_CROC1"/>
    <property type="match status" value="1"/>
</dbReference>